<evidence type="ECO:0000313" key="1">
    <source>
        <dbReference type="EMBL" id="GIM03132.1"/>
    </source>
</evidence>
<dbReference type="AlphaFoldDB" id="A0A8J4GAL1"/>
<evidence type="ECO:0000313" key="2">
    <source>
        <dbReference type="Proteomes" id="UP000722791"/>
    </source>
</evidence>
<name>A0A8J4GAL1_9CHLO</name>
<dbReference type="Gene3D" id="3.30.450.70">
    <property type="match status" value="1"/>
</dbReference>
<evidence type="ECO:0008006" key="3">
    <source>
        <dbReference type="Google" id="ProtNLM"/>
    </source>
</evidence>
<sequence length="161" mass="18625">IRLKISLDKEYSCSLNNSRSKTKLQMSAPTLTFVIVGQEDHPIYEVDLTGPKEQQTQYLHQFVLHSSLDAVDEQMWLSKEPHLKVVDRFNGLNVTAFVTAGNTRFLLLHDGRSDDSIRSFFTEVYELYLRVLLNPFHTPTTRITSREFDRKVKLLAKRLLG</sequence>
<dbReference type="PANTHER" id="PTHR12403">
    <property type="entry name" value="TRAFFICKING PROTEIN PARTICLE COMPLEX SUBUNIT 2"/>
    <property type="match status" value="1"/>
</dbReference>
<dbReference type="EMBL" id="BNCQ01000013">
    <property type="protein sequence ID" value="GIM03132.1"/>
    <property type="molecule type" value="Genomic_DNA"/>
</dbReference>
<dbReference type="SUPFAM" id="SSF64356">
    <property type="entry name" value="SNARE-like"/>
    <property type="match status" value="1"/>
</dbReference>
<gene>
    <name evidence="1" type="ORF">Vretimale_7907</name>
</gene>
<dbReference type="GO" id="GO:0005737">
    <property type="term" value="C:cytoplasm"/>
    <property type="evidence" value="ECO:0007669"/>
    <property type="project" value="GOC"/>
</dbReference>
<reference evidence="1" key="1">
    <citation type="journal article" date="2021" name="Proc. Natl. Acad. Sci. U.S.A.">
        <title>Three genomes in the algal genus Volvox reveal the fate of a haploid sex-determining region after a transition to homothallism.</title>
        <authorList>
            <person name="Yamamoto K."/>
            <person name="Hamaji T."/>
            <person name="Kawai-Toyooka H."/>
            <person name="Matsuzaki R."/>
            <person name="Takahashi F."/>
            <person name="Nishimura Y."/>
            <person name="Kawachi M."/>
            <person name="Noguchi H."/>
            <person name="Minakuchi Y."/>
            <person name="Umen J.G."/>
            <person name="Toyoda A."/>
            <person name="Nozaki H."/>
        </authorList>
    </citation>
    <scope>NUCLEOTIDE SEQUENCE</scope>
    <source>
        <strain evidence="1">NIES-3785</strain>
    </source>
</reference>
<dbReference type="Pfam" id="PF04628">
    <property type="entry name" value="Sedlin_N"/>
    <property type="match status" value="1"/>
</dbReference>
<feature type="non-terminal residue" evidence="1">
    <location>
        <position position="161"/>
    </location>
</feature>
<comment type="caution">
    <text evidence="1">The sequence shown here is derived from an EMBL/GenBank/DDBJ whole genome shotgun (WGS) entry which is preliminary data.</text>
</comment>
<organism evidence="1 2">
    <name type="scientific">Volvox reticuliferus</name>
    <dbReference type="NCBI Taxonomy" id="1737510"/>
    <lineage>
        <taxon>Eukaryota</taxon>
        <taxon>Viridiplantae</taxon>
        <taxon>Chlorophyta</taxon>
        <taxon>core chlorophytes</taxon>
        <taxon>Chlorophyceae</taxon>
        <taxon>CS clade</taxon>
        <taxon>Chlamydomonadales</taxon>
        <taxon>Volvocaceae</taxon>
        <taxon>Volvox</taxon>
    </lineage>
</organism>
<dbReference type="InterPro" id="IPR006722">
    <property type="entry name" value="Sedlin"/>
</dbReference>
<dbReference type="CDD" id="cd14825">
    <property type="entry name" value="TRAPPC2_sedlin"/>
    <property type="match status" value="1"/>
</dbReference>
<dbReference type="Proteomes" id="UP000722791">
    <property type="component" value="Unassembled WGS sequence"/>
</dbReference>
<proteinExistence type="predicted"/>
<dbReference type="InterPro" id="IPR011012">
    <property type="entry name" value="Longin-like_dom_sf"/>
</dbReference>
<protein>
    <recommendedName>
        <fullName evidence="3">Trafficking protein particle complex subunit</fullName>
    </recommendedName>
</protein>
<accession>A0A8J4GAL1</accession>
<dbReference type="GO" id="GO:0006888">
    <property type="term" value="P:endoplasmic reticulum to Golgi vesicle-mediated transport"/>
    <property type="evidence" value="ECO:0007669"/>
    <property type="project" value="InterPro"/>
</dbReference>